<dbReference type="Pfam" id="PF20154">
    <property type="entry name" value="LNT_N"/>
    <property type="match status" value="1"/>
</dbReference>
<evidence type="ECO:0000256" key="1">
    <source>
        <dbReference type="ARBA" id="ARBA00004651"/>
    </source>
</evidence>
<keyword evidence="6 8" id="KW-0472">Membrane</keyword>
<dbReference type="GO" id="GO:0005886">
    <property type="term" value="C:plasma membrane"/>
    <property type="evidence" value="ECO:0007669"/>
    <property type="project" value="UniProtKB-SubCell"/>
</dbReference>
<sequence length="490" mass="56017">MGYLLAILSGGLLALPFQFPKLALVSWVGLIPFLFALEKRTSKEAFLLGWLMGFIFFISSNKWLIHPLLKFSGYPWLVCALLVIVAFIIMGFYFAIFAWVTKSINNFLNISILIVIPVAWVGIEFLRTIFSFQFLFGFLGYSQAFIPELIQLAQYGGVYLVSFIIVIVNTIIYLGLKGQSKKERMSYFLVACLIFTLNYGYGRLKINNKRPIKKELEVGLVQPNIPQKIKMNPTKQGAITSKIINLSRELIVKEDPELLIWPETAILRSYDETKKFPFRFPDDTSLLVGGFDNQEGDYLNTAFLVNKNNKIITKYSKNKLVPWGEYVPYPNLVPNFIEINLNQITPGYKLQDFKLKNISWITPICSEILNPLYVQKLYQNNDLIINISNEAWFEKSKAPLQILQAAIFRAVEYQVPVIKVGNTGISSVINNQGQVLVRTKLFKTTSLSYNLKLTSKAITVYQKLGNLFGKIIFNCLLILTVITYTKYKRE</sequence>
<evidence type="ECO:0000256" key="7">
    <source>
        <dbReference type="ARBA" id="ARBA00023315"/>
    </source>
</evidence>
<dbReference type="InterPro" id="IPR036526">
    <property type="entry name" value="C-N_Hydrolase_sf"/>
</dbReference>
<keyword evidence="11" id="KW-1185">Reference proteome</keyword>
<comment type="pathway">
    <text evidence="8">Protein modification; lipoprotein biosynthesis (N-acyl transfer).</text>
</comment>
<keyword evidence="5 8" id="KW-1133">Transmembrane helix</keyword>
<keyword evidence="10" id="KW-0449">Lipoprotein</keyword>
<organism evidence="10 11">
    <name type="scientific">Halobacteroides halobius (strain ATCC 35273 / DSM 5150 / MD-1)</name>
    <dbReference type="NCBI Taxonomy" id="748449"/>
    <lineage>
        <taxon>Bacteria</taxon>
        <taxon>Bacillati</taxon>
        <taxon>Bacillota</taxon>
        <taxon>Clostridia</taxon>
        <taxon>Halanaerobiales</taxon>
        <taxon>Halobacteroidaceae</taxon>
        <taxon>Halobacteroides</taxon>
    </lineage>
</organism>
<dbReference type="GO" id="GO:0016410">
    <property type="term" value="F:N-acyltransferase activity"/>
    <property type="evidence" value="ECO:0007669"/>
    <property type="project" value="UniProtKB-UniRule"/>
</dbReference>
<comment type="function">
    <text evidence="8">Catalyzes the phospholipid dependent N-acylation of the N-terminal cysteine of apolipoprotein, the last step in lipoprotein maturation.</text>
</comment>
<dbReference type="PANTHER" id="PTHR38686:SF1">
    <property type="entry name" value="APOLIPOPROTEIN N-ACYLTRANSFERASE"/>
    <property type="match status" value="1"/>
</dbReference>
<evidence type="ECO:0000256" key="2">
    <source>
        <dbReference type="ARBA" id="ARBA00022475"/>
    </source>
</evidence>
<comment type="similarity">
    <text evidence="8">Belongs to the CN hydrolase family. Apolipoprotein N-acyltransferase subfamily.</text>
</comment>
<dbReference type="HOGENOM" id="CLU_019563_3_0_9"/>
<feature type="transmembrane region" description="Helical" evidence="8">
    <location>
        <begin position="76"/>
        <end position="100"/>
    </location>
</feature>
<feature type="transmembrane region" description="Helical" evidence="8">
    <location>
        <begin position="152"/>
        <end position="174"/>
    </location>
</feature>
<evidence type="ECO:0000256" key="4">
    <source>
        <dbReference type="ARBA" id="ARBA00022692"/>
    </source>
</evidence>
<evidence type="ECO:0000313" key="10">
    <source>
        <dbReference type="EMBL" id="AGB41240.1"/>
    </source>
</evidence>
<feature type="transmembrane region" description="Helical" evidence="8">
    <location>
        <begin position="47"/>
        <end position="64"/>
    </location>
</feature>
<gene>
    <name evidence="8" type="primary">lnt</name>
    <name evidence="10" type="ordered locus">Halha_1294</name>
</gene>
<evidence type="ECO:0000256" key="5">
    <source>
        <dbReference type="ARBA" id="ARBA00022989"/>
    </source>
</evidence>
<dbReference type="Gene3D" id="3.60.110.10">
    <property type="entry name" value="Carbon-nitrogen hydrolase"/>
    <property type="match status" value="1"/>
</dbReference>
<dbReference type="CDD" id="cd07571">
    <property type="entry name" value="ALP_N-acyl_transferase"/>
    <property type="match status" value="1"/>
</dbReference>
<dbReference type="KEGG" id="hhl:Halha_1294"/>
<dbReference type="NCBIfam" id="TIGR00546">
    <property type="entry name" value="lnt"/>
    <property type="match status" value="1"/>
</dbReference>
<dbReference type="PANTHER" id="PTHR38686">
    <property type="entry name" value="APOLIPOPROTEIN N-ACYLTRANSFERASE"/>
    <property type="match status" value="1"/>
</dbReference>
<feature type="domain" description="CN hydrolase" evidence="9">
    <location>
        <begin position="221"/>
        <end position="453"/>
    </location>
</feature>
<protein>
    <recommendedName>
        <fullName evidence="8">Apolipoprotein N-acyltransferase</fullName>
        <shortName evidence="8">ALP N-acyltransferase</shortName>
        <ecNumber evidence="8">2.3.1.269</ecNumber>
    </recommendedName>
</protein>
<evidence type="ECO:0000256" key="8">
    <source>
        <dbReference type="HAMAP-Rule" id="MF_01148"/>
    </source>
</evidence>
<dbReference type="EMBL" id="CP003359">
    <property type="protein sequence ID" value="AGB41240.1"/>
    <property type="molecule type" value="Genomic_DNA"/>
</dbReference>
<dbReference type="InterPro" id="IPR004563">
    <property type="entry name" value="Apolipo_AcylTrfase"/>
</dbReference>
<dbReference type="EC" id="2.3.1.269" evidence="8"/>
<keyword evidence="4 8" id="KW-0812">Transmembrane</keyword>
<dbReference type="HAMAP" id="MF_01148">
    <property type="entry name" value="Lnt"/>
    <property type="match status" value="1"/>
</dbReference>
<name>L0K9M3_HALHC</name>
<dbReference type="AlphaFoldDB" id="L0K9M3"/>
<proteinExistence type="inferred from homology"/>
<feature type="transmembrane region" description="Helical" evidence="8">
    <location>
        <begin position="106"/>
        <end position="123"/>
    </location>
</feature>
<evidence type="ECO:0000256" key="3">
    <source>
        <dbReference type="ARBA" id="ARBA00022679"/>
    </source>
</evidence>
<dbReference type="STRING" id="748449.Halha_1294"/>
<dbReference type="Pfam" id="PF00795">
    <property type="entry name" value="CN_hydrolase"/>
    <property type="match status" value="1"/>
</dbReference>
<dbReference type="RefSeq" id="WP_015326962.1">
    <property type="nucleotide sequence ID" value="NC_019978.1"/>
</dbReference>
<dbReference type="eggNOG" id="COG0815">
    <property type="taxonomic scope" value="Bacteria"/>
</dbReference>
<comment type="caution">
    <text evidence="8">Lacks conserved residue(s) required for the propagation of feature annotation.</text>
</comment>
<dbReference type="UniPathway" id="UPA00666"/>
<dbReference type="InterPro" id="IPR003010">
    <property type="entry name" value="C-N_Hydrolase"/>
</dbReference>
<evidence type="ECO:0000259" key="9">
    <source>
        <dbReference type="PROSITE" id="PS50263"/>
    </source>
</evidence>
<dbReference type="OrthoDB" id="9811121at2"/>
<keyword evidence="2 8" id="KW-1003">Cell membrane</keyword>
<dbReference type="InterPro" id="IPR045378">
    <property type="entry name" value="LNT_N"/>
</dbReference>
<dbReference type="GO" id="GO:0042158">
    <property type="term" value="P:lipoprotein biosynthetic process"/>
    <property type="evidence" value="ECO:0007669"/>
    <property type="project" value="UniProtKB-UniRule"/>
</dbReference>
<dbReference type="PROSITE" id="PS50263">
    <property type="entry name" value="CN_HYDROLASE"/>
    <property type="match status" value="1"/>
</dbReference>
<dbReference type="SUPFAM" id="SSF56317">
    <property type="entry name" value="Carbon-nitrogen hydrolase"/>
    <property type="match status" value="1"/>
</dbReference>
<dbReference type="Proteomes" id="UP000010880">
    <property type="component" value="Chromosome"/>
</dbReference>
<accession>L0K9M3</accession>
<keyword evidence="7 8" id="KW-0012">Acyltransferase</keyword>
<comment type="catalytic activity">
    <reaction evidence="8">
        <text>N-terminal S-1,2-diacyl-sn-glyceryl-L-cysteinyl-[lipoprotein] + a glycerophospholipid = N-acyl-S-1,2-diacyl-sn-glyceryl-L-cysteinyl-[lipoprotein] + a 2-acyl-sn-glycero-3-phospholipid + H(+)</text>
        <dbReference type="Rhea" id="RHEA:48228"/>
        <dbReference type="Rhea" id="RHEA-COMP:14681"/>
        <dbReference type="Rhea" id="RHEA-COMP:14684"/>
        <dbReference type="ChEBI" id="CHEBI:15378"/>
        <dbReference type="ChEBI" id="CHEBI:136912"/>
        <dbReference type="ChEBI" id="CHEBI:140656"/>
        <dbReference type="ChEBI" id="CHEBI:140657"/>
        <dbReference type="ChEBI" id="CHEBI:140660"/>
        <dbReference type="EC" id="2.3.1.269"/>
    </reaction>
</comment>
<evidence type="ECO:0000313" key="11">
    <source>
        <dbReference type="Proteomes" id="UP000010880"/>
    </source>
</evidence>
<evidence type="ECO:0000256" key="6">
    <source>
        <dbReference type="ARBA" id="ARBA00023136"/>
    </source>
</evidence>
<reference evidence="11" key="1">
    <citation type="submission" date="2012-02" db="EMBL/GenBank/DDBJ databases">
        <title>The complete genome of Halobacteroides halobius DSM 5150.</title>
        <authorList>
            <person name="Lucas S."/>
            <person name="Copeland A."/>
            <person name="Lapidus A."/>
            <person name="Glavina del Rio T."/>
            <person name="Dalin E."/>
            <person name="Tice H."/>
            <person name="Bruce D."/>
            <person name="Goodwin L."/>
            <person name="Pitluck S."/>
            <person name="Peters L."/>
            <person name="Mikhailova N."/>
            <person name="Gu W."/>
            <person name="Kyrpides N."/>
            <person name="Mavromatis K."/>
            <person name="Ivanova N."/>
            <person name="Brettin T."/>
            <person name="Detter J.C."/>
            <person name="Han C."/>
            <person name="Larimer F."/>
            <person name="Land M."/>
            <person name="Hauser L."/>
            <person name="Markowitz V."/>
            <person name="Cheng J.-F."/>
            <person name="Hugenholtz P."/>
            <person name="Woyke T."/>
            <person name="Wu D."/>
            <person name="Tindall B."/>
            <person name="Pomrenke H."/>
            <person name="Brambilla E."/>
            <person name="Klenk H.-P."/>
            <person name="Eisen J.A."/>
        </authorList>
    </citation>
    <scope>NUCLEOTIDE SEQUENCE [LARGE SCALE GENOMIC DNA]</scope>
    <source>
        <strain evidence="11">ATCC 35273 / DSM 5150 / MD-1</strain>
    </source>
</reference>
<keyword evidence="3 8" id="KW-0808">Transferase</keyword>
<comment type="subcellular location">
    <subcellularLocation>
        <location evidence="1 8">Cell membrane</location>
        <topology evidence="1 8">Multi-pass membrane protein</topology>
    </subcellularLocation>
</comment>
<feature type="transmembrane region" description="Helical" evidence="8">
    <location>
        <begin position="186"/>
        <end position="204"/>
    </location>
</feature>